<dbReference type="EMBL" id="LGUF01000007">
    <property type="protein sequence ID" value="KON86592.1"/>
    <property type="molecule type" value="Genomic_DNA"/>
</dbReference>
<dbReference type="AlphaFoldDB" id="A0A0M0GAP2"/>
<dbReference type="Proteomes" id="UP000037109">
    <property type="component" value="Unassembled WGS sequence"/>
</dbReference>
<keyword evidence="2" id="KW-1185">Reference proteome</keyword>
<organism evidence="1 2">
    <name type="scientific">Sporosarcina globispora</name>
    <name type="common">Bacillus globisporus</name>
    <dbReference type="NCBI Taxonomy" id="1459"/>
    <lineage>
        <taxon>Bacteria</taxon>
        <taxon>Bacillati</taxon>
        <taxon>Bacillota</taxon>
        <taxon>Bacilli</taxon>
        <taxon>Bacillales</taxon>
        <taxon>Caryophanaceae</taxon>
        <taxon>Sporosarcina</taxon>
    </lineage>
</organism>
<name>A0A0M0GAP2_SPOGL</name>
<proteinExistence type="predicted"/>
<reference evidence="2" key="1">
    <citation type="submission" date="2015-07" db="EMBL/GenBank/DDBJ databases">
        <title>Fjat-10036 dsm4.</title>
        <authorList>
            <person name="Liu B."/>
            <person name="Wang J."/>
            <person name="Zhu Y."/>
            <person name="Liu G."/>
            <person name="Chen Q."/>
            <person name="Chen Z."/>
            <person name="Lan J."/>
            <person name="Che J."/>
            <person name="Ge C."/>
            <person name="Shi H."/>
            <person name="Pan Z."/>
            <person name="Liu X."/>
        </authorList>
    </citation>
    <scope>NUCLEOTIDE SEQUENCE [LARGE SCALE GENOMIC DNA]</scope>
    <source>
        <strain evidence="2">DSM 4</strain>
    </source>
</reference>
<evidence type="ECO:0000313" key="1">
    <source>
        <dbReference type="EMBL" id="KON86592.1"/>
    </source>
</evidence>
<protein>
    <submittedName>
        <fullName evidence="1">Uncharacterized protein</fullName>
    </submittedName>
</protein>
<dbReference type="RefSeq" id="WP_053433957.1">
    <property type="nucleotide sequence ID" value="NZ_LGUF01000007.1"/>
</dbReference>
<sequence>MQQLSIFDVFEDMEKDIKLQDIVNKSLITVDGIKVDNSKIVAVYVPDAPNDEAAVATLESGLYKHYRFVHGHLYESTLFEKWEPGYYWTWLTKE</sequence>
<gene>
    <name evidence="1" type="ORF">AF332_07015</name>
</gene>
<dbReference type="STRING" id="1459.AF332_07015"/>
<evidence type="ECO:0000313" key="2">
    <source>
        <dbReference type="Proteomes" id="UP000037109"/>
    </source>
</evidence>
<dbReference type="PATRIC" id="fig|1459.3.peg.1511"/>
<comment type="caution">
    <text evidence="1">The sequence shown here is derived from an EMBL/GenBank/DDBJ whole genome shotgun (WGS) entry which is preliminary data.</text>
</comment>
<accession>A0A0M0GAP2</accession>